<evidence type="ECO:0000256" key="1">
    <source>
        <dbReference type="SAM" id="MobiDB-lite"/>
    </source>
</evidence>
<protein>
    <submittedName>
        <fullName evidence="2">Uncharacterized protein</fullName>
    </submittedName>
</protein>
<organism evidence="2 3">
    <name type="scientific">Mycoplasma haemocanis (strain Illinois)</name>
    <dbReference type="NCBI Taxonomy" id="1111676"/>
    <lineage>
        <taxon>Bacteria</taxon>
        <taxon>Bacillati</taxon>
        <taxon>Mycoplasmatota</taxon>
        <taxon>Mollicutes</taxon>
        <taxon>Mycoplasmataceae</taxon>
        <taxon>Mycoplasma</taxon>
    </lineage>
</organism>
<dbReference type="KEGG" id="mhe:MHC_02040"/>
<feature type="compositionally biased region" description="Basic and acidic residues" evidence="1">
    <location>
        <begin position="59"/>
        <end position="76"/>
    </location>
</feature>
<evidence type="ECO:0000313" key="2">
    <source>
        <dbReference type="EMBL" id="AEW45274.1"/>
    </source>
</evidence>
<dbReference type="Proteomes" id="UP000009135">
    <property type="component" value="Chromosome"/>
</dbReference>
<proteinExistence type="predicted"/>
<accession>H6N6K2</accession>
<keyword evidence="3" id="KW-1185">Reference proteome</keyword>
<feature type="region of interest" description="Disordered" evidence="1">
    <location>
        <begin position="57"/>
        <end position="82"/>
    </location>
</feature>
<dbReference type="AlphaFoldDB" id="H6N6K2"/>
<gene>
    <name evidence="2" type="ordered locus">MHC_02040</name>
</gene>
<name>H6N6K2_MYCHN</name>
<sequence>MVSSTKIALGVIGFTGVSGATYFGIREFLKEDLTPHLVRSKLGKGVLNTKGDDSLWSSRDTELNNHSDPVDPDLKSIKTTSSASGERKNQLIKWCEQKYKEDSRTLRNGVFEEVQKFCTRKISEQIQGRTEITGEVSTSGTKWNASWSSLKGDSLNENTLFGDFKIARTTHKAKGSGTEGETALKAACEKYKKFPYLNENDMLFKNVSSYCYSDS</sequence>
<dbReference type="EMBL" id="CP003199">
    <property type="protein sequence ID" value="AEW45274.1"/>
    <property type="molecule type" value="Genomic_DNA"/>
</dbReference>
<evidence type="ECO:0000313" key="3">
    <source>
        <dbReference type="Proteomes" id="UP000009135"/>
    </source>
</evidence>
<dbReference type="HOGENOM" id="CLU_087258_1_0_14"/>
<reference evidence="2 3" key="1">
    <citation type="journal article" date="2012" name="J. Bacteriol.">
        <title>Complete genome sequence of Mycoplasma haemocanis strain Illinois.</title>
        <authorList>
            <person name="do Nascimento N.C."/>
            <person name="Guimaraes A.M."/>
            <person name="Santos A.P."/>
            <person name="Sanmiguel P.J."/>
            <person name="Messick J.B."/>
        </authorList>
    </citation>
    <scope>NUCLEOTIDE SEQUENCE [LARGE SCALE GENOMIC DNA]</scope>
    <source>
        <strain evidence="2 3">Illinois</strain>
    </source>
</reference>
<dbReference type="STRING" id="1111676.MHC_02040"/>
<dbReference type="OrthoDB" id="9821754at2"/>